<evidence type="ECO:0000256" key="10">
    <source>
        <dbReference type="ARBA" id="ARBA00037983"/>
    </source>
</evidence>
<organism evidence="15 16">
    <name type="scientific">Kluyveromyces marxianus</name>
    <name type="common">Yeast</name>
    <name type="synonym">Candida kefyr</name>
    <dbReference type="NCBI Taxonomy" id="4911"/>
    <lineage>
        <taxon>Eukaryota</taxon>
        <taxon>Fungi</taxon>
        <taxon>Dikarya</taxon>
        <taxon>Ascomycota</taxon>
        <taxon>Saccharomycotina</taxon>
        <taxon>Saccharomycetes</taxon>
        <taxon>Saccharomycetales</taxon>
        <taxon>Saccharomycetaceae</taxon>
        <taxon>Kluyveromyces</taxon>
    </lineage>
</organism>
<evidence type="ECO:0000256" key="2">
    <source>
        <dbReference type="ARBA" id="ARBA00004409"/>
    </source>
</evidence>
<keyword evidence="13" id="KW-0175">Coiled coil</keyword>
<evidence type="ECO:0000256" key="9">
    <source>
        <dbReference type="ARBA" id="ARBA00023136"/>
    </source>
</evidence>
<keyword evidence="6 12" id="KW-0653">Protein transport</keyword>
<accession>A0ABX6F1U1</accession>
<comment type="similarity">
    <text evidence="10 12">Belongs to the BOS1 family.</text>
</comment>
<reference evidence="15 16" key="1">
    <citation type="submission" date="2016-03" db="EMBL/GenBank/DDBJ databases">
        <title>How can Kluyveromyces marxianus grow so fast - potential evolutionary course in Saccharomyces Complex revealed by comparative genomics.</title>
        <authorList>
            <person name="Mo W."/>
            <person name="Lu W."/>
            <person name="Yang X."/>
            <person name="Qi J."/>
            <person name="Lv H."/>
        </authorList>
    </citation>
    <scope>NUCLEOTIDE SEQUENCE [LARGE SCALE GENOMIC DNA]</scope>
    <source>
        <strain evidence="15 16">FIM1</strain>
    </source>
</reference>
<protein>
    <recommendedName>
        <fullName evidence="11 12">Protein transport protein BOS1</fullName>
    </recommendedName>
</protein>
<evidence type="ECO:0000256" key="12">
    <source>
        <dbReference type="PIRNR" id="PIRNR028865"/>
    </source>
</evidence>
<evidence type="ECO:0000256" key="4">
    <source>
        <dbReference type="ARBA" id="ARBA00022692"/>
    </source>
</evidence>
<dbReference type="PANTHER" id="PTHR21230">
    <property type="entry name" value="VESICLE TRANSPORT V-SNARE PROTEIN VTI1-RELATED"/>
    <property type="match status" value="1"/>
</dbReference>
<name>A0ABX6F1U1_KLUMA</name>
<proteinExistence type="inferred from homology"/>
<keyword evidence="8" id="KW-0333">Golgi apparatus</keyword>
<evidence type="ECO:0000256" key="14">
    <source>
        <dbReference type="SAM" id="Phobius"/>
    </source>
</evidence>
<keyword evidence="16" id="KW-1185">Reference proteome</keyword>
<dbReference type="PANTHER" id="PTHR21230:SF1">
    <property type="entry name" value="GOLGI SNAP RECEPTOR COMPLEX MEMBER 2"/>
    <property type="match status" value="1"/>
</dbReference>
<dbReference type="PIRSF" id="PIRSF028865">
    <property type="entry name" value="Membrin-2"/>
    <property type="match status" value="1"/>
</dbReference>
<evidence type="ECO:0000313" key="16">
    <source>
        <dbReference type="Proteomes" id="UP000422736"/>
    </source>
</evidence>
<evidence type="ECO:0000256" key="11">
    <source>
        <dbReference type="ARBA" id="ARBA00040957"/>
    </source>
</evidence>
<keyword evidence="4 14" id="KW-0812">Transmembrane</keyword>
<comment type="subcellular location">
    <subcellularLocation>
        <location evidence="1">Endoplasmic reticulum membrane</location>
        <topology evidence="1">Single-pass type IV membrane protein</topology>
    </subcellularLocation>
    <subcellularLocation>
        <location evidence="2">Golgi apparatus membrane</location>
        <topology evidence="2">Single-pass type IV membrane protein</topology>
    </subcellularLocation>
</comment>
<keyword evidence="9 12" id="KW-0472">Membrane</keyword>
<dbReference type="EMBL" id="CP015061">
    <property type="protein sequence ID" value="QGN18021.1"/>
    <property type="molecule type" value="Genomic_DNA"/>
</dbReference>
<dbReference type="Pfam" id="PF12352">
    <property type="entry name" value="V-SNARE_C"/>
    <property type="match status" value="1"/>
</dbReference>
<keyword evidence="7 14" id="KW-1133">Transmembrane helix</keyword>
<evidence type="ECO:0000256" key="13">
    <source>
        <dbReference type="SAM" id="Coils"/>
    </source>
</evidence>
<sequence length="251" mass="28819">MNALYNHAVKQRSLLNKDLGKLEKESIVAPISLQGTIATTLISLEKTISQYKEQLKQYGLNNADDDEATKLKYETRLQTLTQDYEDAKSKFMELKAKLSNSIAREQLLRQDTSMVEDNVMNKRNINTRQQPLSTFGIGETSDGDHERTTINSAAGLPLYEGMKKEHSIFDRSNAQLDRIIQMGQESLDDIIEQNKVLQRLQSQMSKSLHTLGISDETIEKINKRVFKDKLIFYVALLLLILGIYFVQKWFR</sequence>
<evidence type="ECO:0000256" key="8">
    <source>
        <dbReference type="ARBA" id="ARBA00023034"/>
    </source>
</evidence>
<keyword evidence="3 12" id="KW-0813">Transport</keyword>
<evidence type="ECO:0000313" key="15">
    <source>
        <dbReference type="EMBL" id="QGN18021.1"/>
    </source>
</evidence>
<evidence type="ECO:0000256" key="7">
    <source>
        <dbReference type="ARBA" id="ARBA00022989"/>
    </source>
</evidence>
<feature type="coiled-coil region" evidence="13">
    <location>
        <begin position="41"/>
        <end position="97"/>
    </location>
</feature>
<evidence type="ECO:0000256" key="5">
    <source>
        <dbReference type="ARBA" id="ARBA00022892"/>
    </source>
</evidence>
<dbReference type="Proteomes" id="UP000422736">
    <property type="component" value="Chromosome 7"/>
</dbReference>
<gene>
    <name evidence="15" type="primary">BOS1</name>
    <name evidence="15" type="ORF">FIM1_4337</name>
</gene>
<feature type="transmembrane region" description="Helical" evidence="14">
    <location>
        <begin position="230"/>
        <end position="250"/>
    </location>
</feature>
<evidence type="ECO:0000256" key="3">
    <source>
        <dbReference type="ARBA" id="ARBA00022448"/>
    </source>
</evidence>
<evidence type="ECO:0000256" key="1">
    <source>
        <dbReference type="ARBA" id="ARBA00004163"/>
    </source>
</evidence>
<evidence type="ECO:0000256" key="6">
    <source>
        <dbReference type="ARBA" id="ARBA00022927"/>
    </source>
</evidence>
<keyword evidence="5" id="KW-0931">ER-Golgi transport</keyword>
<dbReference type="InterPro" id="IPR027027">
    <property type="entry name" value="GOSR2/Membrin/Bos1"/>
</dbReference>
<comment type="function">
    <text evidence="12">SNARE required for protein transport between the ER and the Golgi complex.</text>
</comment>